<dbReference type="OrthoDB" id="784985at2759"/>
<keyword evidence="2" id="KW-1185">Reference proteome</keyword>
<sequence length="175" mass="20004">MKIAGRKEQRHAVDNSIKLVLVTKLHKPTFRWSTNQHSGHQVCVSIVVPSRSNWLRHDRFITLWATQAMRQCFILAGGATSLIWSSPNAFRNSAKARNHLSIGFVMGTRKTLLRAARMAGWLHYLCEKRFPKTRQVGFDLVLGSNGKQFRTCSIEVVRFVKLLDEAKSWSTLELL</sequence>
<gene>
    <name evidence="1" type="ORF">SORBI_3001G467700</name>
</gene>
<protein>
    <submittedName>
        <fullName evidence="1">Uncharacterized protein</fullName>
    </submittedName>
</protein>
<evidence type="ECO:0000313" key="1">
    <source>
        <dbReference type="EMBL" id="KXG39944.1"/>
    </source>
</evidence>
<dbReference type="OMA" id="ITRWAAQ"/>
<dbReference type="AlphaFoldDB" id="A0A1B6QPU8"/>
<dbReference type="eggNOG" id="KOG4426">
    <property type="taxonomic scope" value="Eukaryota"/>
</dbReference>
<proteinExistence type="predicted"/>
<accession>A0A1B6QPU8</accession>
<dbReference type="STRING" id="4558.A0A1B6QPU8"/>
<evidence type="ECO:0000313" key="2">
    <source>
        <dbReference type="Proteomes" id="UP000000768"/>
    </source>
</evidence>
<dbReference type="Proteomes" id="UP000000768">
    <property type="component" value="Chromosome 1"/>
</dbReference>
<dbReference type="EMBL" id="CM000760">
    <property type="protein sequence ID" value="KXG39944.1"/>
    <property type="molecule type" value="Genomic_DNA"/>
</dbReference>
<name>A0A1B6QPU8_SORBI</name>
<dbReference type="Gramene" id="KXG39944">
    <property type="protein sequence ID" value="KXG39944"/>
    <property type="gene ID" value="SORBI_3001G467700"/>
</dbReference>
<dbReference type="InParanoid" id="A0A1B6QPU8"/>
<organism evidence="1 2">
    <name type="scientific">Sorghum bicolor</name>
    <name type="common">Sorghum</name>
    <name type="synonym">Sorghum vulgare</name>
    <dbReference type="NCBI Taxonomy" id="4558"/>
    <lineage>
        <taxon>Eukaryota</taxon>
        <taxon>Viridiplantae</taxon>
        <taxon>Streptophyta</taxon>
        <taxon>Embryophyta</taxon>
        <taxon>Tracheophyta</taxon>
        <taxon>Spermatophyta</taxon>
        <taxon>Magnoliopsida</taxon>
        <taxon>Liliopsida</taxon>
        <taxon>Poales</taxon>
        <taxon>Poaceae</taxon>
        <taxon>PACMAD clade</taxon>
        <taxon>Panicoideae</taxon>
        <taxon>Andropogonodae</taxon>
        <taxon>Andropogoneae</taxon>
        <taxon>Sorghinae</taxon>
        <taxon>Sorghum</taxon>
    </lineage>
</organism>
<reference evidence="2" key="2">
    <citation type="journal article" date="2018" name="Plant J.">
        <title>The Sorghum bicolor reference genome: improved assembly, gene annotations, a transcriptome atlas, and signatures of genome organization.</title>
        <authorList>
            <person name="McCormick R.F."/>
            <person name="Truong S.K."/>
            <person name="Sreedasyam A."/>
            <person name="Jenkins J."/>
            <person name="Shu S."/>
            <person name="Sims D."/>
            <person name="Kennedy M."/>
            <person name="Amirebrahimi M."/>
            <person name="Weers B.D."/>
            <person name="McKinley B."/>
            <person name="Mattison A."/>
            <person name="Morishige D.T."/>
            <person name="Grimwood J."/>
            <person name="Schmutz J."/>
            <person name="Mullet J.E."/>
        </authorList>
    </citation>
    <scope>NUCLEOTIDE SEQUENCE [LARGE SCALE GENOMIC DNA]</scope>
    <source>
        <strain evidence="2">cv. BTx623</strain>
    </source>
</reference>
<reference evidence="1 2" key="1">
    <citation type="journal article" date="2009" name="Nature">
        <title>The Sorghum bicolor genome and the diversification of grasses.</title>
        <authorList>
            <person name="Paterson A.H."/>
            <person name="Bowers J.E."/>
            <person name="Bruggmann R."/>
            <person name="Dubchak I."/>
            <person name="Grimwood J."/>
            <person name="Gundlach H."/>
            <person name="Haberer G."/>
            <person name="Hellsten U."/>
            <person name="Mitros T."/>
            <person name="Poliakov A."/>
            <person name="Schmutz J."/>
            <person name="Spannagl M."/>
            <person name="Tang H."/>
            <person name="Wang X."/>
            <person name="Wicker T."/>
            <person name="Bharti A.K."/>
            <person name="Chapman J."/>
            <person name="Feltus F.A."/>
            <person name="Gowik U."/>
            <person name="Grigoriev I.V."/>
            <person name="Lyons E."/>
            <person name="Maher C.A."/>
            <person name="Martis M."/>
            <person name="Narechania A."/>
            <person name="Otillar R.P."/>
            <person name="Penning B.W."/>
            <person name="Salamov A.A."/>
            <person name="Wang Y."/>
            <person name="Zhang L."/>
            <person name="Carpita N.C."/>
            <person name="Freeling M."/>
            <person name="Gingle A.R."/>
            <person name="Hash C.T."/>
            <person name="Keller B."/>
            <person name="Klein P."/>
            <person name="Kresovich S."/>
            <person name="McCann M.C."/>
            <person name="Ming R."/>
            <person name="Peterson D.G."/>
            <person name="Mehboob-ur-Rahman"/>
            <person name="Ware D."/>
            <person name="Westhoff P."/>
            <person name="Mayer K.F."/>
            <person name="Messing J."/>
            <person name="Rokhsar D.S."/>
        </authorList>
    </citation>
    <scope>NUCLEOTIDE SEQUENCE [LARGE SCALE GENOMIC DNA]</scope>
    <source>
        <strain evidence="2">cv. BTx623</strain>
    </source>
</reference>